<dbReference type="AlphaFoldDB" id="A0A2I0VEZ5"/>
<proteinExistence type="predicted"/>
<reference evidence="1 2" key="2">
    <citation type="journal article" date="2017" name="Nature">
        <title>The Apostasia genome and the evolution of orchids.</title>
        <authorList>
            <person name="Zhang G.Q."/>
            <person name="Liu K.W."/>
            <person name="Li Z."/>
            <person name="Lohaus R."/>
            <person name="Hsiao Y.Y."/>
            <person name="Niu S.C."/>
            <person name="Wang J.Y."/>
            <person name="Lin Y.C."/>
            <person name="Xu Q."/>
            <person name="Chen L.J."/>
            <person name="Yoshida K."/>
            <person name="Fujiwara S."/>
            <person name="Wang Z.W."/>
            <person name="Zhang Y.Q."/>
            <person name="Mitsuda N."/>
            <person name="Wang M."/>
            <person name="Liu G.H."/>
            <person name="Pecoraro L."/>
            <person name="Huang H.X."/>
            <person name="Xiao X.J."/>
            <person name="Lin M."/>
            <person name="Wu X.Y."/>
            <person name="Wu W.L."/>
            <person name="Chen Y.Y."/>
            <person name="Chang S.B."/>
            <person name="Sakamoto S."/>
            <person name="Ohme-Takagi M."/>
            <person name="Yagi M."/>
            <person name="Zeng S.J."/>
            <person name="Shen C.Y."/>
            <person name="Yeh C.M."/>
            <person name="Luo Y.B."/>
            <person name="Tsai W.C."/>
            <person name="Van de Peer Y."/>
            <person name="Liu Z.J."/>
        </authorList>
    </citation>
    <scope>NUCLEOTIDE SEQUENCE [LARGE SCALE GENOMIC DNA]</scope>
    <source>
        <tissue evidence="1">The whole plant</tissue>
    </source>
</reference>
<protein>
    <submittedName>
        <fullName evidence="1">Uncharacterized protein</fullName>
    </submittedName>
</protein>
<evidence type="ECO:0000313" key="1">
    <source>
        <dbReference type="EMBL" id="PKU61991.1"/>
    </source>
</evidence>
<keyword evidence="2" id="KW-1185">Reference proteome</keyword>
<organism evidence="1 2">
    <name type="scientific">Dendrobium catenatum</name>
    <dbReference type="NCBI Taxonomy" id="906689"/>
    <lineage>
        <taxon>Eukaryota</taxon>
        <taxon>Viridiplantae</taxon>
        <taxon>Streptophyta</taxon>
        <taxon>Embryophyta</taxon>
        <taxon>Tracheophyta</taxon>
        <taxon>Spermatophyta</taxon>
        <taxon>Magnoliopsida</taxon>
        <taxon>Liliopsida</taxon>
        <taxon>Asparagales</taxon>
        <taxon>Orchidaceae</taxon>
        <taxon>Epidendroideae</taxon>
        <taxon>Malaxideae</taxon>
        <taxon>Dendrobiinae</taxon>
        <taxon>Dendrobium</taxon>
    </lineage>
</organism>
<gene>
    <name evidence="1" type="ORF">MA16_Dca026056</name>
</gene>
<dbReference type="Proteomes" id="UP000233837">
    <property type="component" value="Unassembled WGS sequence"/>
</dbReference>
<reference evidence="1 2" key="1">
    <citation type="journal article" date="2016" name="Sci. Rep.">
        <title>The Dendrobium catenatum Lindl. genome sequence provides insights into polysaccharide synthase, floral development and adaptive evolution.</title>
        <authorList>
            <person name="Zhang G.Q."/>
            <person name="Xu Q."/>
            <person name="Bian C."/>
            <person name="Tsai W.C."/>
            <person name="Yeh C.M."/>
            <person name="Liu K.W."/>
            <person name="Yoshida K."/>
            <person name="Zhang L.S."/>
            <person name="Chang S.B."/>
            <person name="Chen F."/>
            <person name="Shi Y."/>
            <person name="Su Y.Y."/>
            <person name="Zhang Y.Q."/>
            <person name="Chen L.J."/>
            <person name="Yin Y."/>
            <person name="Lin M."/>
            <person name="Huang H."/>
            <person name="Deng H."/>
            <person name="Wang Z.W."/>
            <person name="Zhu S.L."/>
            <person name="Zhao X."/>
            <person name="Deng C."/>
            <person name="Niu S.C."/>
            <person name="Huang J."/>
            <person name="Wang M."/>
            <person name="Liu G.H."/>
            <person name="Yang H.J."/>
            <person name="Xiao X.J."/>
            <person name="Hsiao Y.Y."/>
            <person name="Wu W.L."/>
            <person name="Chen Y.Y."/>
            <person name="Mitsuda N."/>
            <person name="Ohme-Takagi M."/>
            <person name="Luo Y.B."/>
            <person name="Van de Peer Y."/>
            <person name="Liu Z.J."/>
        </authorList>
    </citation>
    <scope>NUCLEOTIDE SEQUENCE [LARGE SCALE GENOMIC DNA]</scope>
    <source>
        <tissue evidence="1">The whole plant</tissue>
    </source>
</reference>
<accession>A0A2I0VEZ5</accession>
<evidence type="ECO:0000313" key="2">
    <source>
        <dbReference type="Proteomes" id="UP000233837"/>
    </source>
</evidence>
<dbReference type="EMBL" id="KZ503709">
    <property type="protein sequence ID" value="PKU61991.1"/>
    <property type="molecule type" value="Genomic_DNA"/>
</dbReference>
<sequence>MANPEINHGFVFNSQGEIDVIQSPFFDLGFGFNNTVEEYVDRILLHLADVVDEQRPTKEWKITGRLPASPPPATFPTTKLLDSFFLEYEDEEALAEDMKKTDDSKRRMTGLIILWESGEANQD</sequence>
<name>A0A2I0VEZ5_9ASPA</name>